<gene>
    <name evidence="1" type="ORF">MNQ99_09725</name>
</gene>
<evidence type="ECO:0000313" key="1">
    <source>
        <dbReference type="EMBL" id="UNK44290.1"/>
    </source>
</evidence>
<protein>
    <submittedName>
        <fullName evidence="1">Uridine kinase</fullName>
    </submittedName>
</protein>
<keyword evidence="2" id="KW-1185">Reference proteome</keyword>
<proteinExistence type="predicted"/>
<sequence>MPSPQTPLILLGGASGSGKSYLAARFGRPHVELDGFYREIGEHTAASPLPQTPYGEIDWDHPGTWNSDAAARAMVQLLQTGRTEIPNCSIATSSYTGHRTLHLAEGPVIAEGIFADAVLAPLRSLGVEVHAVFIKVPPITTAVRRLVRDLREHRKPLPFLLKRGWALFRSERGVRERYLEAGFRAVAKRQVKKELAGLQPLSVGGRQ</sequence>
<name>A0ABY3W2R2_9MICC</name>
<keyword evidence="1" id="KW-0418">Kinase</keyword>
<dbReference type="RefSeq" id="WP_241912811.1">
    <property type="nucleotide sequence ID" value="NZ_CP093326.1"/>
</dbReference>
<accession>A0ABY3W2R2</accession>
<reference evidence="1 2" key="1">
    <citation type="submission" date="2022-03" db="EMBL/GenBank/DDBJ databases">
        <title>Isotopic signatures of nitrous oxide derived from detoxification processes.</title>
        <authorList>
            <person name="Behrendt U."/>
            <person name="Buchen C."/>
            <person name="Well R."/>
            <person name="Ulrich A."/>
            <person name="Rohe L."/>
            <person name="Kolb S."/>
            <person name="Schloter M."/>
            <person name="Horn M.A."/>
            <person name="Augustin J."/>
        </authorList>
    </citation>
    <scope>NUCLEOTIDE SEQUENCE [LARGE SCALE GENOMIC DNA]</scope>
    <source>
        <strain evidence="1 2">S4-C24</strain>
    </source>
</reference>
<dbReference type="EMBL" id="CP093326">
    <property type="protein sequence ID" value="UNK44290.1"/>
    <property type="molecule type" value="Genomic_DNA"/>
</dbReference>
<dbReference type="GO" id="GO:0016301">
    <property type="term" value="F:kinase activity"/>
    <property type="evidence" value="ECO:0007669"/>
    <property type="project" value="UniProtKB-KW"/>
</dbReference>
<dbReference type="Gene3D" id="3.40.50.300">
    <property type="entry name" value="P-loop containing nucleotide triphosphate hydrolases"/>
    <property type="match status" value="1"/>
</dbReference>
<dbReference type="SUPFAM" id="SSF52540">
    <property type="entry name" value="P-loop containing nucleoside triphosphate hydrolases"/>
    <property type="match status" value="1"/>
</dbReference>
<organism evidence="1 2">
    <name type="scientific">Arthrobacter sulfonylureivorans</name>
    <dbReference type="NCBI Taxonomy" id="2486855"/>
    <lineage>
        <taxon>Bacteria</taxon>
        <taxon>Bacillati</taxon>
        <taxon>Actinomycetota</taxon>
        <taxon>Actinomycetes</taxon>
        <taxon>Micrococcales</taxon>
        <taxon>Micrococcaceae</taxon>
        <taxon>Arthrobacter</taxon>
    </lineage>
</organism>
<dbReference type="InterPro" id="IPR027417">
    <property type="entry name" value="P-loop_NTPase"/>
</dbReference>
<dbReference type="Proteomes" id="UP000829069">
    <property type="component" value="Chromosome"/>
</dbReference>
<keyword evidence="1" id="KW-0808">Transferase</keyword>
<evidence type="ECO:0000313" key="2">
    <source>
        <dbReference type="Proteomes" id="UP000829069"/>
    </source>
</evidence>